<organism evidence="2 3">
    <name type="scientific">Botrytis fragariae</name>
    <dbReference type="NCBI Taxonomy" id="1964551"/>
    <lineage>
        <taxon>Eukaryota</taxon>
        <taxon>Fungi</taxon>
        <taxon>Dikarya</taxon>
        <taxon>Ascomycota</taxon>
        <taxon>Pezizomycotina</taxon>
        <taxon>Leotiomycetes</taxon>
        <taxon>Helotiales</taxon>
        <taxon>Sclerotiniaceae</taxon>
        <taxon>Botrytis</taxon>
    </lineage>
</organism>
<dbReference type="InterPro" id="IPR036397">
    <property type="entry name" value="RNaseH_sf"/>
</dbReference>
<dbReference type="GO" id="GO:0003964">
    <property type="term" value="F:RNA-directed DNA polymerase activity"/>
    <property type="evidence" value="ECO:0007669"/>
    <property type="project" value="UniProtKB-KW"/>
</dbReference>
<dbReference type="InterPro" id="IPR050092">
    <property type="entry name" value="RNase_H"/>
</dbReference>
<dbReference type="PANTHER" id="PTHR10642:SF26">
    <property type="entry name" value="RIBONUCLEASE H1"/>
    <property type="match status" value="1"/>
</dbReference>
<dbReference type="GeneID" id="59256458"/>
<dbReference type="PANTHER" id="PTHR10642">
    <property type="entry name" value="RIBONUCLEASE H1"/>
    <property type="match status" value="1"/>
</dbReference>
<keyword evidence="2" id="KW-0695">RNA-directed DNA polymerase</keyword>
<feature type="non-terminal residue" evidence="2">
    <location>
        <position position="1"/>
    </location>
</feature>
<dbReference type="GO" id="GO:0003676">
    <property type="term" value="F:nucleic acid binding"/>
    <property type="evidence" value="ECO:0007669"/>
    <property type="project" value="InterPro"/>
</dbReference>
<accession>A0A8H6AY56</accession>
<keyword evidence="2" id="KW-0548">Nucleotidyltransferase</keyword>
<keyword evidence="2" id="KW-0808">Transferase</keyword>
<keyword evidence="1" id="KW-0472">Membrane</keyword>
<evidence type="ECO:0000313" key="2">
    <source>
        <dbReference type="EMBL" id="KAF5875948.1"/>
    </source>
</evidence>
<reference evidence="2 3" key="1">
    <citation type="journal article" date="2020" name="Phytopathology">
        <title>A high-quality genome resource of Botrytis fragariae, a new and rapidly spreading fungal pathogen causing strawberry gray mold in the U.S.A.</title>
        <authorList>
            <person name="Wu Y."/>
            <person name="Saski C.A."/>
            <person name="Schnabel G."/>
            <person name="Xiao S."/>
            <person name="Hu M."/>
        </authorList>
    </citation>
    <scope>NUCLEOTIDE SEQUENCE [LARGE SCALE GENOMIC DNA]</scope>
    <source>
        <strain evidence="2 3">BVB16</strain>
    </source>
</reference>
<keyword evidence="1" id="KW-1133">Transmembrane helix</keyword>
<keyword evidence="3" id="KW-1185">Reference proteome</keyword>
<evidence type="ECO:0000256" key="1">
    <source>
        <dbReference type="SAM" id="Phobius"/>
    </source>
</evidence>
<dbReference type="AlphaFoldDB" id="A0A8H6AY56"/>
<dbReference type="Proteomes" id="UP000531561">
    <property type="component" value="Unassembled WGS sequence"/>
</dbReference>
<keyword evidence="1" id="KW-0812">Transmembrane</keyword>
<dbReference type="Gene3D" id="3.30.420.10">
    <property type="entry name" value="Ribonuclease H-like superfamily/Ribonuclease H"/>
    <property type="match status" value="1"/>
</dbReference>
<sequence>RREIRETFAEKRARKEKTYFNFPPWKKEIPTRVDISNALKEVYNGELCVFIRAIEHTSSIACINEKFEIFTDNQAGLYRLTTPSGHSGQVYQIRATKAAEAIQAKGAEISLSWVLRYYSGKGNELVDKLVEEATLIQSTSVYLLVFPVFHILICMVIHIDLFENIFVNNIDLKITKDI</sequence>
<dbReference type="GO" id="GO:0043137">
    <property type="term" value="P:DNA replication, removal of RNA primer"/>
    <property type="evidence" value="ECO:0007669"/>
    <property type="project" value="TreeGrafter"/>
</dbReference>
<comment type="caution">
    <text evidence="2">The sequence shown here is derived from an EMBL/GenBank/DDBJ whole genome shotgun (WGS) entry which is preliminary data.</text>
</comment>
<evidence type="ECO:0000313" key="3">
    <source>
        <dbReference type="Proteomes" id="UP000531561"/>
    </source>
</evidence>
<dbReference type="EMBL" id="JABFCT010000004">
    <property type="protein sequence ID" value="KAF5875948.1"/>
    <property type="molecule type" value="Genomic_DNA"/>
</dbReference>
<dbReference type="GO" id="GO:0004523">
    <property type="term" value="F:RNA-DNA hybrid ribonuclease activity"/>
    <property type="evidence" value="ECO:0007669"/>
    <property type="project" value="TreeGrafter"/>
</dbReference>
<feature type="transmembrane region" description="Helical" evidence="1">
    <location>
        <begin position="141"/>
        <end position="159"/>
    </location>
</feature>
<dbReference type="RefSeq" id="XP_037194894.1">
    <property type="nucleotide sequence ID" value="XM_037332766.1"/>
</dbReference>
<dbReference type="OrthoDB" id="3563049at2759"/>
<name>A0A8H6AY56_9HELO</name>
<gene>
    <name evidence="2" type="ORF">Bfra_002344</name>
</gene>
<proteinExistence type="predicted"/>
<protein>
    <submittedName>
        <fullName evidence="2">Putative reverse transcriptase protein</fullName>
    </submittedName>
</protein>